<sequence length="200" mass="22608">MQIVNATQSDAPAIGELVAESFAQLDLARWLIDDQDDWKRIAPRYFEAEVRDAVANGAVYTFPDLSAALVMFNGDATHEPDLARERWLKETTGPYYDRFVRLEKALQERRPSKPHHYGAIVAVRAGDRSKGACSLLLDHFHRILDERGQDLYCEVASKNLEGFFARHGYTPFGPPVTLDGRELVQPIWREACRPADAVHS</sequence>
<evidence type="ECO:0000313" key="4">
    <source>
        <dbReference type="Proteomes" id="UP000186883"/>
    </source>
</evidence>
<dbReference type="AlphaFoldDB" id="A0A154MF07"/>
<evidence type="ECO:0000313" key="3">
    <source>
        <dbReference type="Proteomes" id="UP000076321"/>
    </source>
</evidence>
<dbReference type="Proteomes" id="UP000076321">
    <property type="component" value="Unassembled WGS sequence"/>
</dbReference>
<evidence type="ECO:0000313" key="2">
    <source>
        <dbReference type="EMBL" id="OKA03227.1"/>
    </source>
</evidence>
<dbReference type="RefSeq" id="WP_061988579.1">
    <property type="nucleotide sequence ID" value="NZ_FOPQ01000022.1"/>
</dbReference>
<protein>
    <recommendedName>
        <fullName evidence="5">N-acetyltransferase domain-containing protein</fullName>
    </recommendedName>
</protein>
<dbReference type="EMBL" id="LQCI01000024">
    <property type="protein sequence ID" value="KZB83118.1"/>
    <property type="molecule type" value="Genomic_DNA"/>
</dbReference>
<dbReference type="Gene3D" id="3.40.630.30">
    <property type="match status" value="1"/>
</dbReference>
<accession>A0A154MF07</accession>
<evidence type="ECO:0000313" key="1">
    <source>
        <dbReference type="EMBL" id="KZB83118.1"/>
    </source>
</evidence>
<evidence type="ECO:0008006" key="5">
    <source>
        <dbReference type="Google" id="ProtNLM"/>
    </source>
</evidence>
<keyword evidence="4" id="KW-1185">Reference proteome</keyword>
<comment type="caution">
    <text evidence="1">The sequence shown here is derived from an EMBL/GenBank/DDBJ whole genome shotgun (WGS) entry which is preliminary data.</text>
</comment>
<gene>
    <name evidence="2" type="ORF">ATP06_0237515</name>
    <name evidence="1" type="ORF">AVL48_36485</name>
</gene>
<name>A0A154MF07_9PSEU</name>
<proteinExistence type="predicted"/>
<organism evidence="1 3">
    <name type="scientific">Amycolatopsis regifaucium</name>
    <dbReference type="NCBI Taxonomy" id="546365"/>
    <lineage>
        <taxon>Bacteria</taxon>
        <taxon>Bacillati</taxon>
        <taxon>Actinomycetota</taxon>
        <taxon>Actinomycetes</taxon>
        <taxon>Pseudonocardiales</taxon>
        <taxon>Pseudonocardiaceae</taxon>
        <taxon>Amycolatopsis</taxon>
    </lineage>
</organism>
<dbReference type="InterPro" id="IPR016181">
    <property type="entry name" value="Acyl_CoA_acyltransferase"/>
</dbReference>
<reference evidence="2 4" key="2">
    <citation type="submission" date="2016-11" db="EMBL/GenBank/DDBJ databases">
        <title>Genome sequencing of Amycolatopsis regifaucium.</title>
        <authorList>
            <person name="Mayilraj S."/>
            <person name="Kaur N."/>
        </authorList>
    </citation>
    <scope>NUCLEOTIDE SEQUENCE [LARGE SCALE GENOMIC DNA]</scope>
    <source>
        <strain evidence="2 4">GY080</strain>
    </source>
</reference>
<reference evidence="1 3" key="1">
    <citation type="submission" date="2015-12" db="EMBL/GenBank/DDBJ databases">
        <title>Amycolatopsis regifaucium genome sequencing and assembly.</title>
        <authorList>
            <person name="Mayilraj S."/>
        </authorList>
    </citation>
    <scope>NUCLEOTIDE SEQUENCE [LARGE SCALE GENOMIC DNA]</scope>
    <source>
        <strain evidence="1 3">GY080</strain>
    </source>
</reference>
<dbReference type="OrthoDB" id="7057833at2"/>
<dbReference type="Proteomes" id="UP000186883">
    <property type="component" value="Unassembled WGS sequence"/>
</dbReference>
<dbReference type="SUPFAM" id="SSF55729">
    <property type="entry name" value="Acyl-CoA N-acyltransferases (Nat)"/>
    <property type="match status" value="1"/>
</dbReference>
<dbReference type="EMBL" id="LOBU02000039">
    <property type="protein sequence ID" value="OKA03227.1"/>
    <property type="molecule type" value="Genomic_DNA"/>
</dbReference>